<organism evidence="2 3">
    <name type="scientific">Bacillus bruguierae</name>
    <dbReference type="NCBI Taxonomy" id="3127667"/>
    <lineage>
        <taxon>Bacteria</taxon>
        <taxon>Bacillati</taxon>
        <taxon>Bacillota</taxon>
        <taxon>Bacilli</taxon>
        <taxon>Bacillales</taxon>
        <taxon>Bacillaceae</taxon>
        <taxon>Bacillus</taxon>
    </lineage>
</organism>
<dbReference type="GO" id="GO:0016740">
    <property type="term" value="F:transferase activity"/>
    <property type="evidence" value="ECO:0007669"/>
    <property type="project" value="UniProtKB-KW"/>
</dbReference>
<accession>A0ABU8FLX9</accession>
<reference evidence="2 3" key="1">
    <citation type="submission" date="2024-01" db="EMBL/GenBank/DDBJ databases">
        <title>Seven novel Bacillus-like species.</title>
        <authorList>
            <person name="Liu G."/>
        </authorList>
    </citation>
    <scope>NUCLEOTIDE SEQUENCE [LARGE SCALE GENOMIC DNA]</scope>
    <source>
        <strain evidence="2 3">FJAT-51639</strain>
    </source>
</reference>
<dbReference type="InterPro" id="IPR016181">
    <property type="entry name" value="Acyl_CoA_acyltransferase"/>
</dbReference>
<gene>
    <name evidence="2" type="ORF">WAZ07_21090</name>
</gene>
<feature type="domain" description="N-acetyltransferase" evidence="1">
    <location>
        <begin position="8"/>
        <end position="166"/>
    </location>
</feature>
<proteinExistence type="predicted"/>
<comment type="caution">
    <text evidence="2">The sequence shown here is derived from an EMBL/GenBank/DDBJ whole genome shotgun (WGS) entry which is preliminary data.</text>
</comment>
<name>A0ABU8FLX9_9BACI</name>
<dbReference type="SUPFAM" id="SSF55729">
    <property type="entry name" value="Acyl-CoA N-acyltransferases (Nat)"/>
    <property type="match status" value="1"/>
</dbReference>
<evidence type="ECO:0000313" key="3">
    <source>
        <dbReference type="Proteomes" id="UP001372526"/>
    </source>
</evidence>
<protein>
    <submittedName>
        <fullName evidence="2">GNAT family protein</fullName>
        <ecNumber evidence="2">2.-.-.-</ecNumber>
    </submittedName>
</protein>
<dbReference type="Gene3D" id="3.40.630.30">
    <property type="match status" value="1"/>
</dbReference>
<sequence>MELTLNRVKLQLMQLEHAEQLYKIIEETPSLWSYMPRQMRSQHDMEEMVKEALESYKEGTVLPFVVVDQFTNSIVGSTRLYDISADYKTLELGYTFYAPSVQRTSINTECKYLLLRHAFETLQMVRVQIKTDLQNKRAQKAIERLGAIKEGVLRNERTLYTGQTRDACVYSVISKEWLTIKENLQLLLQKNY</sequence>
<dbReference type="RefSeq" id="WP_090912117.1">
    <property type="nucleotide sequence ID" value="NZ_JBAWSX010000016.1"/>
</dbReference>
<evidence type="ECO:0000259" key="1">
    <source>
        <dbReference type="PROSITE" id="PS51186"/>
    </source>
</evidence>
<dbReference type="InterPro" id="IPR000182">
    <property type="entry name" value="GNAT_dom"/>
</dbReference>
<keyword evidence="2" id="KW-0808">Transferase</keyword>
<dbReference type="EC" id="2.-.-.-" evidence="2"/>
<dbReference type="Pfam" id="PF13302">
    <property type="entry name" value="Acetyltransf_3"/>
    <property type="match status" value="1"/>
</dbReference>
<keyword evidence="3" id="KW-1185">Reference proteome</keyword>
<dbReference type="PANTHER" id="PTHR43610">
    <property type="entry name" value="BLL6696 PROTEIN"/>
    <property type="match status" value="1"/>
</dbReference>
<dbReference type="Proteomes" id="UP001372526">
    <property type="component" value="Unassembled WGS sequence"/>
</dbReference>
<dbReference type="PROSITE" id="PS51186">
    <property type="entry name" value="GNAT"/>
    <property type="match status" value="1"/>
</dbReference>
<dbReference type="EMBL" id="JBAWSX010000016">
    <property type="protein sequence ID" value="MEI4803694.1"/>
    <property type="molecule type" value="Genomic_DNA"/>
</dbReference>
<dbReference type="PANTHER" id="PTHR43610:SF1">
    <property type="entry name" value="N-ACETYLTRANSFERASE DOMAIN-CONTAINING PROTEIN"/>
    <property type="match status" value="1"/>
</dbReference>
<evidence type="ECO:0000313" key="2">
    <source>
        <dbReference type="EMBL" id="MEI4803694.1"/>
    </source>
</evidence>